<accession>A0A9N8DW48</accession>
<dbReference type="Pfam" id="PF04418">
    <property type="entry name" value="DUF543"/>
    <property type="match status" value="1"/>
</dbReference>
<gene>
    <name evidence="10" type="ORF">SEMRO_419_G139060.1</name>
</gene>
<evidence type="ECO:0000256" key="8">
    <source>
        <dbReference type="ARBA" id="ARBA00023136"/>
    </source>
</evidence>
<evidence type="ECO:0000256" key="6">
    <source>
        <dbReference type="ARBA" id="ARBA00022989"/>
    </source>
</evidence>
<comment type="caution">
    <text evidence="10">The sequence shown here is derived from an EMBL/GenBank/DDBJ whole genome shotgun (WGS) entry which is preliminary data.</text>
</comment>
<organism evidence="10 11">
    <name type="scientific">Seminavis robusta</name>
    <dbReference type="NCBI Taxonomy" id="568900"/>
    <lineage>
        <taxon>Eukaryota</taxon>
        <taxon>Sar</taxon>
        <taxon>Stramenopiles</taxon>
        <taxon>Ochrophyta</taxon>
        <taxon>Bacillariophyta</taxon>
        <taxon>Bacillariophyceae</taxon>
        <taxon>Bacillariophycidae</taxon>
        <taxon>Naviculales</taxon>
        <taxon>Naviculaceae</taxon>
        <taxon>Seminavis</taxon>
    </lineage>
</organism>
<keyword evidence="8 9" id="KW-0472">Membrane</keyword>
<dbReference type="InterPro" id="IPR007512">
    <property type="entry name" value="Mic10"/>
</dbReference>
<evidence type="ECO:0000256" key="7">
    <source>
        <dbReference type="ARBA" id="ARBA00023128"/>
    </source>
</evidence>
<dbReference type="AlphaFoldDB" id="A0A9N8DW48"/>
<evidence type="ECO:0000256" key="2">
    <source>
        <dbReference type="ARBA" id="ARBA00004273"/>
    </source>
</evidence>
<name>A0A9N8DW48_9STRA</name>
<feature type="transmembrane region" description="Helical" evidence="9">
    <location>
        <begin position="20"/>
        <end position="42"/>
    </location>
</feature>
<dbReference type="GO" id="GO:0061617">
    <property type="term" value="C:MICOS complex"/>
    <property type="evidence" value="ECO:0007669"/>
    <property type="project" value="InterPro"/>
</dbReference>
<dbReference type="EMBL" id="CAICTM010000418">
    <property type="protein sequence ID" value="CAB9510077.1"/>
    <property type="molecule type" value="Genomic_DNA"/>
</dbReference>
<keyword evidence="4 9" id="KW-0812">Transmembrane</keyword>
<comment type="similarity">
    <text evidence="3">Belongs to the MICOS complex subunit Mic10 family.</text>
</comment>
<evidence type="ECO:0000256" key="4">
    <source>
        <dbReference type="ARBA" id="ARBA00022692"/>
    </source>
</evidence>
<dbReference type="Proteomes" id="UP001153069">
    <property type="component" value="Unassembled WGS sequence"/>
</dbReference>
<evidence type="ECO:0000313" key="11">
    <source>
        <dbReference type="Proteomes" id="UP001153069"/>
    </source>
</evidence>
<protein>
    <submittedName>
        <fullName evidence="10">Uncharacterized protein</fullName>
    </submittedName>
</protein>
<keyword evidence="11" id="KW-1185">Reference proteome</keyword>
<keyword evidence="6 9" id="KW-1133">Transmembrane helix</keyword>
<evidence type="ECO:0000313" key="10">
    <source>
        <dbReference type="EMBL" id="CAB9510077.1"/>
    </source>
</evidence>
<keyword evidence="5" id="KW-0999">Mitochondrion inner membrane</keyword>
<evidence type="ECO:0000256" key="9">
    <source>
        <dbReference type="SAM" id="Phobius"/>
    </source>
</evidence>
<keyword evidence="7" id="KW-0496">Mitochondrion</keyword>
<sequence length="73" mass="7374">MSDKSSDSTWKLPDGFEDHLEAGVIKTIVGAAAGGAIGMVLFRSGGGWRAASAAAGVGAAWGSTYERAMASKK</sequence>
<proteinExistence type="inferred from homology"/>
<evidence type="ECO:0000256" key="3">
    <source>
        <dbReference type="ARBA" id="ARBA00006792"/>
    </source>
</evidence>
<comment type="function">
    <text evidence="1">Component of the MICOS complex, a large protein complex of the mitochondrial inner membrane that plays crucial roles in the maintenance of crista junctions, inner membrane architecture, and formation of contact sites to the outer membrane.</text>
</comment>
<reference evidence="10" key="1">
    <citation type="submission" date="2020-06" db="EMBL/GenBank/DDBJ databases">
        <authorList>
            <consortium name="Plant Systems Biology data submission"/>
        </authorList>
    </citation>
    <scope>NUCLEOTIDE SEQUENCE</scope>
    <source>
        <strain evidence="10">D6</strain>
    </source>
</reference>
<evidence type="ECO:0000256" key="1">
    <source>
        <dbReference type="ARBA" id="ARBA00002689"/>
    </source>
</evidence>
<comment type="subcellular location">
    <subcellularLocation>
        <location evidence="2">Mitochondrion inner membrane</location>
    </subcellularLocation>
</comment>
<evidence type="ECO:0000256" key="5">
    <source>
        <dbReference type="ARBA" id="ARBA00022792"/>
    </source>
</evidence>